<accession>A0AAV0IK92</accession>
<evidence type="ECO:0008006" key="3">
    <source>
        <dbReference type="Google" id="ProtNLM"/>
    </source>
</evidence>
<evidence type="ECO:0000313" key="1">
    <source>
        <dbReference type="EMBL" id="CAI0397997.1"/>
    </source>
</evidence>
<dbReference type="PANTHER" id="PTHR37212">
    <property type="entry name" value="ACTIN PROTEIN 2/3 COMPLEX SUBUNIT-LIKE PROTEIN"/>
    <property type="match status" value="1"/>
</dbReference>
<keyword evidence="2" id="KW-1185">Reference proteome</keyword>
<comment type="caution">
    <text evidence="1">The sequence shown here is derived from an EMBL/GenBank/DDBJ whole genome shotgun (WGS) entry which is preliminary data.</text>
</comment>
<dbReference type="PANTHER" id="PTHR37212:SF2">
    <property type="entry name" value="ACTIN PROTEIN 2_3 COMPLEX SUBUNIT-LIKE PROTEIN"/>
    <property type="match status" value="1"/>
</dbReference>
<sequence>MDHMDTDGPLDFEFEDPLLTSDDNVAKRRTKTIGLDDLLTDYFKEQSKVIERQSKRAKALKDHDESGVRQEVMLKSLEECEFKAWDMINEIGCGEEEFTWGMQVFGNQKSAPPLVFPELGSNSLLQSVMNNQVNSLVKLTVDAGEGFFEGLLLNGWFSQLVGRGGRLEKSVAQWIYHLIISVFYSQKEELRTAACKFWCTAVQLDVKDNKQPTGVEWFPSYSDLKTAIEIYGFVPRVPLQGESPSADNDNRGPPDNIQTWIKFTAACCQARGQGCMFLASEAETLLEVIVLLSLDRKLEGFLLLLHDCVQSVINYFTDEEWQAACQSVARSLACRVPKDLNCIRALESIPGISPRANSLRAAVSHQLLHNSFDKASDEEGILSCLIAINMAERECDLFKMYIYLSLAENWLLSTTVLEDKPLICEMWGVYLRHCTCQISHGDLRPYAAKIRAKATYLLHSKTKKY</sequence>
<evidence type="ECO:0000313" key="2">
    <source>
        <dbReference type="Proteomes" id="UP001154282"/>
    </source>
</evidence>
<name>A0AAV0IK92_9ROSI</name>
<dbReference type="Proteomes" id="UP001154282">
    <property type="component" value="Unassembled WGS sequence"/>
</dbReference>
<organism evidence="1 2">
    <name type="scientific">Linum tenue</name>
    <dbReference type="NCBI Taxonomy" id="586396"/>
    <lineage>
        <taxon>Eukaryota</taxon>
        <taxon>Viridiplantae</taxon>
        <taxon>Streptophyta</taxon>
        <taxon>Embryophyta</taxon>
        <taxon>Tracheophyta</taxon>
        <taxon>Spermatophyta</taxon>
        <taxon>Magnoliopsida</taxon>
        <taxon>eudicotyledons</taxon>
        <taxon>Gunneridae</taxon>
        <taxon>Pentapetalae</taxon>
        <taxon>rosids</taxon>
        <taxon>fabids</taxon>
        <taxon>Malpighiales</taxon>
        <taxon>Linaceae</taxon>
        <taxon>Linum</taxon>
    </lineage>
</organism>
<reference evidence="1" key="1">
    <citation type="submission" date="2022-08" db="EMBL/GenBank/DDBJ databases">
        <authorList>
            <person name="Gutierrez-Valencia J."/>
        </authorList>
    </citation>
    <scope>NUCLEOTIDE SEQUENCE</scope>
</reference>
<proteinExistence type="predicted"/>
<gene>
    <name evidence="1" type="ORF">LITE_LOCUS9752</name>
</gene>
<dbReference type="AlphaFoldDB" id="A0AAV0IK92"/>
<dbReference type="EMBL" id="CAMGYJ010000004">
    <property type="protein sequence ID" value="CAI0397997.1"/>
    <property type="molecule type" value="Genomic_DNA"/>
</dbReference>
<protein>
    <recommendedName>
        <fullName evidence="3">Coiled-coil SMC6 And NSE5 INteracting (CANIN) domain-containing protein</fullName>
    </recommendedName>
</protein>